<dbReference type="SUPFAM" id="SSF89550">
    <property type="entry name" value="PHP domain-like"/>
    <property type="match status" value="1"/>
</dbReference>
<feature type="region of interest" description="Disordered" evidence="8">
    <location>
        <begin position="1"/>
        <end position="21"/>
    </location>
</feature>
<protein>
    <recommendedName>
        <fullName evidence="2">DNA polymerase III subunit alpha</fullName>
        <ecNumber evidence="1">2.7.7.7</ecNumber>
    </recommendedName>
</protein>
<dbReference type="Proteomes" id="UP000475117">
    <property type="component" value="Chromosome"/>
</dbReference>
<dbReference type="PANTHER" id="PTHR32294">
    <property type="entry name" value="DNA POLYMERASE III SUBUNIT ALPHA"/>
    <property type="match status" value="1"/>
</dbReference>
<dbReference type="GO" id="GO:0003887">
    <property type="term" value="F:DNA-directed DNA polymerase activity"/>
    <property type="evidence" value="ECO:0007669"/>
    <property type="project" value="UniProtKB-KW"/>
</dbReference>
<organism evidence="10 11">
    <name type="scientific">Sulfuriroseicoccus oceanibius</name>
    <dbReference type="NCBI Taxonomy" id="2707525"/>
    <lineage>
        <taxon>Bacteria</taxon>
        <taxon>Pseudomonadati</taxon>
        <taxon>Verrucomicrobiota</taxon>
        <taxon>Verrucomicrobiia</taxon>
        <taxon>Verrucomicrobiales</taxon>
        <taxon>Verrucomicrobiaceae</taxon>
        <taxon>Sulfuriroseicoccus</taxon>
    </lineage>
</organism>
<dbReference type="InterPro" id="IPR041931">
    <property type="entry name" value="DNA_pol3_alpha_thumb_dom"/>
</dbReference>
<keyword evidence="6" id="KW-0239">DNA-directed DNA polymerase</keyword>
<evidence type="ECO:0000256" key="3">
    <source>
        <dbReference type="ARBA" id="ARBA00022679"/>
    </source>
</evidence>
<dbReference type="PANTHER" id="PTHR32294:SF0">
    <property type="entry name" value="DNA POLYMERASE III SUBUNIT ALPHA"/>
    <property type="match status" value="1"/>
</dbReference>
<dbReference type="InterPro" id="IPR003141">
    <property type="entry name" value="Pol/His_phosphatase_N"/>
</dbReference>
<keyword evidence="4 10" id="KW-0548">Nucleotidyltransferase</keyword>
<dbReference type="NCBIfam" id="NF004226">
    <property type="entry name" value="PRK05673.1"/>
    <property type="match status" value="1"/>
</dbReference>
<dbReference type="Pfam" id="PF14579">
    <property type="entry name" value="HHH_6"/>
    <property type="match status" value="1"/>
</dbReference>
<evidence type="ECO:0000256" key="6">
    <source>
        <dbReference type="ARBA" id="ARBA00022932"/>
    </source>
</evidence>
<proteinExistence type="predicted"/>
<dbReference type="InterPro" id="IPR004013">
    <property type="entry name" value="PHP_dom"/>
</dbReference>
<dbReference type="KEGG" id="soa:G3M56_003190"/>
<evidence type="ECO:0000256" key="1">
    <source>
        <dbReference type="ARBA" id="ARBA00012417"/>
    </source>
</evidence>
<dbReference type="GO" id="GO:0006260">
    <property type="term" value="P:DNA replication"/>
    <property type="evidence" value="ECO:0007669"/>
    <property type="project" value="UniProtKB-KW"/>
</dbReference>
<dbReference type="InterPro" id="IPR016195">
    <property type="entry name" value="Pol/histidinol_Pase-like"/>
</dbReference>
<evidence type="ECO:0000256" key="4">
    <source>
        <dbReference type="ARBA" id="ARBA00022695"/>
    </source>
</evidence>
<evidence type="ECO:0000256" key="8">
    <source>
        <dbReference type="SAM" id="MobiDB-lite"/>
    </source>
</evidence>
<comment type="catalytic activity">
    <reaction evidence="7">
        <text>DNA(n) + a 2'-deoxyribonucleoside 5'-triphosphate = DNA(n+1) + diphosphate</text>
        <dbReference type="Rhea" id="RHEA:22508"/>
        <dbReference type="Rhea" id="RHEA-COMP:17339"/>
        <dbReference type="Rhea" id="RHEA-COMP:17340"/>
        <dbReference type="ChEBI" id="CHEBI:33019"/>
        <dbReference type="ChEBI" id="CHEBI:61560"/>
        <dbReference type="ChEBI" id="CHEBI:173112"/>
        <dbReference type="EC" id="2.7.7.7"/>
    </reaction>
</comment>
<dbReference type="NCBIfam" id="TIGR00594">
    <property type="entry name" value="polc"/>
    <property type="match status" value="1"/>
</dbReference>
<feature type="compositionally biased region" description="Polar residues" evidence="8">
    <location>
        <begin position="7"/>
        <end position="16"/>
    </location>
</feature>
<dbReference type="RefSeq" id="WP_164363238.1">
    <property type="nucleotide sequence ID" value="NZ_CP066776.1"/>
</dbReference>
<accession>A0A6B3L280</accession>
<dbReference type="InterPro" id="IPR029460">
    <property type="entry name" value="DNAPol_HHH"/>
</dbReference>
<dbReference type="Pfam" id="PF02811">
    <property type="entry name" value="PHP"/>
    <property type="match status" value="1"/>
</dbReference>
<dbReference type="GO" id="GO:0008408">
    <property type="term" value="F:3'-5' exonuclease activity"/>
    <property type="evidence" value="ECO:0007669"/>
    <property type="project" value="InterPro"/>
</dbReference>
<dbReference type="NCBIfam" id="NF005298">
    <property type="entry name" value="PRK06826.1"/>
    <property type="match status" value="1"/>
</dbReference>
<dbReference type="Gene3D" id="1.10.10.1600">
    <property type="entry name" value="Bacterial DNA polymerase III alpha subunit, thumb domain"/>
    <property type="match status" value="1"/>
</dbReference>
<dbReference type="CDD" id="cd04485">
    <property type="entry name" value="DnaE_OBF"/>
    <property type="match status" value="1"/>
</dbReference>
<dbReference type="Pfam" id="PF07733">
    <property type="entry name" value="DNA_pol3_alpha"/>
    <property type="match status" value="1"/>
</dbReference>
<gene>
    <name evidence="10" type="primary">dnaE</name>
    <name evidence="10" type="ORF">G3M56_003190</name>
</gene>
<keyword evidence="11" id="KW-1185">Reference proteome</keyword>
<dbReference type="Gene3D" id="3.20.20.140">
    <property type="entry name" value="Metal-dependent hydrolases"/>
    <property type="match status" value="1"/>
</dbReference>
<dbReference type="EMBL" id="CP066776">
    <property type="protein sequence ID" value="QQL45608.1"/>
    <property type="molecule type" value="Genomic_DNA"/>
</dbReference>
<dbReference type="Gene3D" id="1.10.150.870">
    <property type="match status" value="1"/>
</dbReference>
<dbReference type="EC" id="2.7.7.7" evidence="1"/>
<evidence type="ECO:0000256" key="7">
    <source>
        <dbReference type="ARBA" id="ARBA00049244"/>
    </source>
</evidence>
<reference evidence="10 11" key="1">
    <citation type="submission" date="2020-12" db="EMBL/GenBank/DDBJ databases">
        <title>Sulforoseuscoccus oceanibium gen. nov., sp. nov., a representative of the phylum Verrucomicrobia with special cytoplasmic membrane, and proposal of Sulforoseuscoccusaceae fam. nov.</title>
        <authorList>
            <person name="Xi F."/>
        </authorList>
    </citation>
    <scope>NUCLEOTIDE SEQUENCE [LARGE SCALE GENOMIC DNA]</scope>
    <source>
        <strain evidence="10 11">T37</strain>
    </source>
</reference>
<evidence type="ECO:0000313" key="11">
    <source>
        <dbReference type="Proteomes" id="UP000475117"/>
    </source>
</evidence>
<keyword evidence="5" id="KW-0235">DNA replication</keyword>
<evidence type="ECO:0000256" key="5">
    <source>
        <dbReference type="ARBA" id="ARBA00022705"/>
    </source>
</evidence>
<evidence type="ECO:0000259" key="9">
    <source>
        <dbReference type="SMART" id="SM00481"/>
    </source>
</evidence>
<dbReference type="AlphaFoldDB" id="A0A6B3L280"/>
<feature type="domain" description="Polymerase/histidinol phosphatase N-terminal" evidence="9">
    <location>
        <begin position="24"/>
        <end position="91"/>
    </location>
</feature>
<dbReference type="InterPro" id="IPR004805">
    <property type="entry name" value="DnaE2/DnaE/PolC"/>
</dbReference>
<dbReference type="CDD" id="cd12113">
    <property type="entry name" value="PHP_PolIIIA_DnaE3"/>
    <property type="match status" value="1"/>
</dbReference>
<dbReference type="SMART" id="SM00481">
    <property type="entry name" value="POLIIIAc"/>
    <property type="match status" value="1"/>
</dbReference>
<dbReference type="Pfam" id="PF17657">
    <property type="entry name" value="DNA_pol3_finger"/>
    <property type="match status" value="1"/>
</dbReference>
<name>A0A6B3L280_9BACT</name>
<dbReference type="InterPro" id="IPR040982">
    <property type="entry name" value="DNA_pol3_finger"/>
</dbReference>
<dbReference type="InterPro" id="IPR011708">
    <property type="entry name" value="DNA_pol3_alpha_NTPase_dom"/>
</dbReference>
<sequence length="1196" mass="133399">MAESGADETTQTTTKPANRDGDFVHLHLHTEYSTLDGAVRIGDLVERAAKLGMPAVAMTDHGNLFGAVNFFLKAKKAGIKPIFGCEMYLAPGSMHDKKRLPGQKIASHLTLLVENETGYQNLTKLVSMAHLDGFYYKPRIDKDALRKYSEGLICLSGCIVGEINQHIQDDQLDLARQSIRDFIDIFGKENFFLEMHNHGMEAQIKCNAQLVEFAKEFGLRTVAANDVHFLDRSDHEAHDVMICIGTGARVIDENRMHYSEEVYFKTGAEMRELFADHPEACDVTLEIAERCNYEMHLDSASIAKYPVVESPDGGDRNQYFRKLCHEGLVWRYGEERATTDQELIERLDYEIGVMEKMGFVSYFLIVRDFMDWSRRQDIPLGPGRGSAAGSLVAYALGITDLCPIRFGLIFERFLNPERNSPPDVDIDFCQTRRPEVIQYVREKYGERAVSHIITFGTMGAKSVIRDVGRVMGWSFGESDQVAKMIPAELGMTLSKARETNAELAALIENDGRVQELWRHATFLEGLTRGTGIHAAGVVICDTDIDNFVALTRGNEGEVVTQADMGAITEIGLLKMDFLGLKTLTVIQDAVNWVRRHTPDFDINAQPFDDKKTYELLQRGETKAVFQLESGGMAATCVNLGVDRIEDIIALLALYRPGPMDLIPSFIDRKKGIEKVEYMHPLLEEVSEETFGILIYQEQVQKAANLLAGYSLGEADLLRRAMGKKKLSEMVAQRKKFVEGAARVNNIPAKQANDIFDLLEKFAGYGFNKSHSAAYGLISYRTAFLKANYPVEFMSGVMSNEINNTEKISFFVAECMAMNIQILPPDINKSLSKFAPENTTGGPIEDADAIRYGLSAIKNVGEGAVALMIQERDKNGEFKSMEDFASRVDAKAVNRKLLESLVRAGAFDWTGEPRWKLFGKISTVLAGASAVHKDRASGQVSLFDALELSSAAAPPKPADDDQNTEPEWTRKEMLDFERELLGFYVSGHPLDDYRGHFSSGDHSLLGDIDHLVMSDVYRGPWKDRPKGHKDEKHPYSFVAFIQGVMTRFSKNNNKPFAILTVEDYSGSQEVGVFGKTYDRCSELLVAGGVIKIDALVLPDERSGGRKLSVEKVSAVSPREHSYELDGVVTLVVDCRKPLAKELADVKDVVSEYPGRVPLHLLFLQKDGSQIRAEADEKFAVEPSSGFKVAASRWLPRR</sequence>
<keyword evidence="3 10" id="KW-0808">Transferase</keyword>
<evidence type="ECO:0000313" key="10">
    <source>
        <dbReference type="EMBL" id="QQL45608.1"/>
    </source>
</evidence>
<evidence type="ECO:0000256" key="2">
    <source>
        <dbReference type="ARBA" id="ARBA00019114"/>
    </source>
</evidence>